<dbReference type="Pfam" id="PF18759">
    <property type="entry name" value="Plavaka"/>
    <property type="match status" value="1"/>
</dbReference>
<gene>
    <name evidence="3" type="ORF">NP233_g7899</name>
</gene>
<keyword evidence="4" id="KW-1185">Reference proteome</keyword>
<feature type="compositionally biased region" description="Acidic residues" evidence="2">
    <location>
        <begin position="1317"/>
        <end position="1351"/>
    </location>
</feature>
<feature type="compositionally biased region" description="Polar residues" evidence="2">
    <location>
        <begin position="279"/>
        <end position="289"/>
    </location>
</feature>
<feature type="compositionally biased region" description="Basic residues" evidence="2">
    <location>
        <begin position="933"/>
        <end position="942"/>
    </location>
</feature>
<feature type="coiled-coil region" evidence="1">
    <location>
        <begin position="90"/>
        <end position="117"/>
    </location>
</feature>
<dbReference type="Proteomes" id="UP001213000">
    <property type="component" value="Unassembled WGS sequence"/>
</dbReference>
<feature type="compositionally biased region" description="Pro residues" evidence="2">
    <location>
        <begin position="309"/>
        <end position="346"/>
    </location>
</feature>
<dbReference type="InterPro" id="IPR041078">
    <property type="entry name" value="Plavaka"/>
</dbReference>
<evidence type="ECO:0000256" key="1">
    <source>
        <dbReference type="SAM" id="Coils"/>
    </source>
</evidence>
<proteinExistence type="predicted"/>
<organism evidence="3 4">
    <name type="scientific">Leucocoprinus birnbaumii</name>
    <dbReference type="NCBI Taxonomy" id="56174"/>
    <lineage>
        <taxon>Eukaryota</taxon>
        <taxon>Fungi</taxon>
        <taxon>Dikarya</taxon>
        <taxon>Basidiomycota</taxon>
        <taxon>Agaricomycotina</taxon>
        <taxon>Agaricomycetes</taxon>
        <taxon>Agaricomycetidae</taxon>
        <taxon>Agaricales</taxon>
        <taxon>Agaricineae</taxon>
        <taxon>Agaricaceae</taxon>
        <taxon>Leucocoprinus</taxon>
    </lineage>
</organism>
<evidence type="ECO:0000313" key="3">
    <source>
        <dbReference type="EMBL" id="KAJ3565038.1"/>
    </source>
</evidence>
<dbReference type="EMBL" id="JANIEX010000606">
    <property type="protein sequence ID" value="KAJ3565038.1"/>
    <property type="molecule type" value="Genomic_DNA"/>
</dbReference>
<keyword evidence="1" id="KW-0175">Coiled coil</keyword>
<reference evidence="3" key="1">
    <citation type="submission" date="2022-07" db="EMBL/GenBank/DDBJ databases">
        <title>Genome Sequence of Leucocoprinus birnbaumii.</title>
        <authorList>
            <person name="Buettner E."/>
        </authorList>
    </citation>
    <scope>NUCLEOTIDE SEQUENCE</scope>
    <source>
        <strain evidence="3">VT141</strain>
    </source>
</reference>
<sequence length="1358" mass="154840">MSSLISSTSLAAPVVLNSDIVEEIRRSATRAQLLSSGNEAYRDALKMIEEAEHDRDYARWEKNDGKRKKRAMRMARDEALVQRDDARRDAEVALGEIRVLKHQMEKLETAYDMLVERLVAELVAVKPVGVAAALGEIIRGEIIPSSDDEEQDAAKVSCLLPAGPGKCTKTFDTEGGLAVHRTQCKSGDDLLSNLLKRRHNSVNGIENPSKKHSRRTTTNVFQQGAGETSKAGSSQPTKSRSKHGQGSGRKTTDKAPSTQANFEGEYFEEQNGLPEPEVNSVSPNRNVYPTRSGRRRKHPRWFVDMVPSLPTPLPHMPPPQPSPEPEPQPAPANPEPAPEPQAPPPEEYATEPNEFGLFRVYKAFPRYDPEDARTLDDLCDSPSLSTAPDPQSRRWWTGLGRAVEVAKENFFAPFMNATVYRLMSWFYEGSAMKTQKSLDDLVQNVLLAPDFDRGHLEGFSAAREFKRLDDSSMGPDLLQENGWIPGSVKIRLPCEGFTWDNEKEAPTFEVEQVYHRSLKEVIQTAFEDSSAQSFHYTPFKLFHRSSPDAQPERVITELYNSDAFIEEHEKLQQQPRTDLNIETAIAAIMLWSDSTHLANFGMASLWPIYCYFGNQSKYSRAKPTSFAAHHLAYIPSLKDKIQDFYRDVFKDELGKSISATKATLTHLKRELMHAIWELLLDDEFIHAYVHGMVVKCADGITRLLFPRFFTYGADYPEKILLATIRFLGGCPCPRCEIKKDQISALGTTADNQRRQQTRVDTEARQFDINRARELIFESGYGTGSAPIDRILQPTSQVPTRNAFSEKLSKFGFNFYQMQYSHISSDFSMQMVMDSSKNSIDDTVRYLCSDETQSCSIPVFEGLLPAAHNKRVLDLLFSLCEWHALAKLRLQTSSTLQSLNKATTILGHILRRFATTTCAAFVTHELPQEEAARGRRQARKASKKGKEKETPRSKLIRTLNLFTYKLHALGDYVSSIWRYGPTDGYSTQGELEHRRLKKFYSRTNKRNTFALQIAQHQRRERIVWKAKNQEKINMASVTVPLKDSEQLPPTSPDVHYQMSRSRQHPLHLQKWLFENRDDPVLPFFLDQLKDHLLSRLHDMPLDHEYSYAERNQLRFVSDRIYRHKFLRINYTTYDMQRAQDFVNPLTRPDIMMLSPDGEHPYIYARVLGLFHADVSHVDENCKHCCTKQMDFLWVRWYQLDATFQSGFEAYRLPRLEFVPDIESGFGFLDPNHILRASHLIPAFAHAHISTLGKTLARFVDRDMFMRYHGGGVGHRGCSTGLGRNREHAASYASEGDVRNMTAEDDVHTEKYDYGYKDDSDEEPTGEEEEEEEDDMELGPEDGEDGWEFEGPENDGYGAL</sequence>
<feature type="region of interest" description="Disordered" evidence="2">
    <location>
        <begin position="1287"/>
        <end position="1358"/>
    </location>
</feature>
<protein>
    <submittedName>
        <fullName evidence="3">Uncharacterized protein</fullName>
    </submittedName>
</protein>
<evidence type="ECO:0000313" key="4">
    <source>
        <dbReference type="Proteomes" id="UP001213000"/>
    </source>
</evidence>
<comment type="caution">
    <text evidence="3">The sequence shown here is derived from an EMBL/GenBank/DDBJ whole genome shotgun (WGS) entry which is preliminary data.</text>
</comment>
<name>A0AAD5VNF4_9AGAR</name>
<accession>A0AAD5VNF4</accession>
<evidence type="ECO:0000256" key="2">
    <source>
        <dbReference type="SAM" id="MobiDB-lite"/>
    </source>
</evidence>
<feature type="compositionally biased region" description="Basic and acidic residues" evidence="2">
    <location>
        <begin position="1303"/>
        <end position="1316"/>
    </location>
</feature>
<feature type="region of interest" description="Disordered" evidence="2">
    <location>
        <begin position="199"/>
        <end position="350"/>
    </location>
</feature>
<feature type="region of interest" description="Disordered" evidence="2">
    <location>
        <begin position="928"/>
        <end position="950"/>
    </location>
</feature>
<feature type="compositionally biased region" description="Polar residues" evidence="2">
    <location>
        <begin position="216"/>
        <end position="238"/>
    </location>
</feature>